<sequence>MVMVGMVGVVLVAELEDVEEVIPSGVEDEAMVLEGTMTMVSLMQRLPKDVVLVVPGEEGGAGVGVVGIPGQTYQSKQTRL</sequence>
<gene>
    <name evidence="1" type="ORF">Gotri_007671</name>
</gene>
<evidence type="ECO:0000313" key="1">
    <source>
        <dbReference type="EMBL" id="MBA0772260.1"/>
    </source>
</evidence>
<comment type="caution">
    <text evidence="1">The sequence shown here is derived from an EMBL/GenBank/DDBJ whole genome shotgun (WGS) entry which is preliminary data.</text>
</comment>
<feature type="non-terminal residue" evidence="1">
    <location>
        <position position="1"/>
    </location>
</feature>
<dbReference type="Proteomes" id="UP000593568">
    <property type="component" value="Unassembled WGS sequence"/>
</dbReference>
<keyword evidence="2" id="KW-1185">Reference proteome</keyword>
<protein>
    <submittedName>
        <fullName evidence="1">Uncharacterized protein</fullName>
    </submittedName>
</protein>
<name>A0A7J9EGU4_9ROSI</name>
<dbReference type="AlphaFoldDB" id="A0A7J9EGU4"/>
<organism evidence="1 2">
    <name type="scientific">Gossypium trilobum</name>
    <dbReference type="NCBI Taxonomy" id="34281"/>
    <lineage>
        <taxon>Eukaryota</taxon>
        <taxon>Viridiplantae</taxon>
        <taxon>Streptophyta</taxon>
        <taxon>Embryophyta</taxon>
        <taxon>Tracheophyta</taxon>
        <taxon>Spermatophyta</taxon>
        <taxon>Magnoliopsida</taxon>
        <taxon>eudicotyledons</taxon>
        <taxon>Gunneridae</taxon>
        <taxon>Pentapetalae</taxon>
        <taxon>rosids</taxon>
        <taxon>malvids</taxon>
        <taxon>Malvales</taxon>
        <taxon>Malvaceae</taxon>
        <taxon>Malvoideae</taxon>
        <taxon>Gossypium</taxon>
    </lineage>
</organism>
<accession>A0A7J9EGU4</accession>
<dbReference type="EMBL" id="JABEZW010000008">
    <property type="protein sequence ID" value="MBA0772260.1"/>
    <property type="molecule type" value="Genomic_DNA"/>
</dbReference>
<reference evidence="1 2" key="1">
    <citation type="journal article" date="2019" name="Genome Biol. Evol.">
        <title>Insights into the evolution of the New World diploid cottons (Gossypium, subgenus Houzingenia) based on genome sequencing.</title>
        <authorList>
            <person name="Grover C.E."/>
            <person name="Arick M.A. 2nd"/>
            <person name="Thrash A."/>
            <person name="Conover J.L."/>
            <person name="Sanders W.S."/>
            <person name="Peterson D.G."/>
            <person name="Frelichowski J.E."/>
            <person name="Scheffler J.A."/>
            <person name="Scheffler B.E."/>
            <person name="Wendel J.F."/>
        </authorList>
    </citation>
    <scope>NUCLEOTIDE SEQUENCE [LARGE SCALE GENOMIC DNA]</scope>
    <source>
        <strain evidence="1">8</strain>
        <tissue evidence="1">Leaf</tissue>
    </source>
</reference>
<evidence type="ECO:0000313" key="2">
    <source>
        <dbReference type="Proteomes" id="UP000593568"/>
    </source>
</evidence>
<proteinExistence type="predicted"/>